<gene>
    <name evidence="5" type="ORF">ACFQND_00230</name>
</gene>
<keyword evidence="2 3" id="KW-0040">ANK repeat</keyword>
<dbReference type="SUPFAM" id="SSF48403">
    <property type="entry name" value="Ankyrin repeat"/>
    <property type="match status" value="1"/>
</dbReference>
<keyword evidence="1" id="KW-0677">Repeat</keyword>
<name>A0ABW1TPY3_9BURK</name>
<feature type="repeat" description="ANK" evidence="3">
    <location>
        <begin position="140"/>
        <end position="172"/>
    </location>
</feature>
<evidence type="ECO:0000256" key="1">
    <source>
        <dbReference type="ARBA" id="ARBA00022737"/>
    </source>
</evidence>
<comment type="caution">
    <text evidence="5">The sequence shown here is derived from an EMBL/GenBank/DDBJ whole genome shotgun (WGS) entry which is preliminary data.</text>
</comment>
<reference evidence="6" key="1">
    <citation type="journal article" date="2019" name="Int. J. Syst. Evol. Microbiol.">
        <title>The Global Catalogue of Microorganisms (GCM) 10K type strain sequencing project: providing services to taxonomists for standard genome sequencing and annotation.</title>
        <authorList>
            <consortium name="The Broad Institute Genomics Platform"/>
            <consortium name="The Broad Institute Genome Sequencing Center for Infectious Disease"/>
            <person name="Wu L."/>
            <person name="Ma J."/>
        </authorList>
    </citation>
    <scope>NUCLEOTIDE SEQUENCE [LARGE SCALE GENOMIC DNA]</scope>
    <source>
        <strain evidence="6">CCUG 39402</strain>
    </source>
</reference>
<evidence type="ECO:0000313" key="5">
    <source>
        <dbReference type="EMBL" id="MFC6279664.1"/>
    </source>
</evidence>
<dbReference type="Pfam" id="PF12796">
    <property type="entry name" value="Ank_2"/>
    <property type="match status" value="2"/>
</dbReference>
<keyword evidence="6" id="KW-1185">Reference proteome</keyword>
<evidence type="ECO:0000256" key="3">
    <source>
        <dbReference type="PROSITE-ProRule" id="PRU00023"/>
    </source>
</evidence>
<keyword evidence="4" id="KW-0732">Signal</keyword>
<feature type="repeat" description="ANK" evidence="3">
    <location>
        <begin position="73"/>
        <end position="105"/>
    </location>
</feature>
<dbReference type="Pfam" id="PF00023">
    <property type="entry name" value="Ank"/>
    <property type="match status" value="1"/>
</dbReference>
<dbReference type="InterPro" id="IPR002110">
    <property type="entry name" value="Ankyrin_rpt"/>
</dbReference>
<evidence type="ECO:0000313" key="6">
    <source>
        <dbReference type="Proteomes" id="UP001596270"/>
    </source>
</evidence>
<dbReference type="RefSeq" id="WP_371434741.1">
    <property type="nucleotide sequence ID" value="NZ_JBHSRS010000001.1"/>
</dbReference>
<dbReference type="SMART" id="SM00248">
    <property type="entry name" value="ANK"/>
    <property type="match status" value="5"/>
</dbReference>
<dbReference type="PANTHER" id="PTHR24171:SF8">
    <property type="entry name" value="BRCA1-ASSOCIATED RING DOMAIN PROTEIN 1"/>
    <property type="match status" value="1"/>
</dbReference>
<dbReference type="PANTHER" id="PTHR24171">
    <property type="entry name" value="ANKYRIN REPEAT DOMAIN-CONTAINING PROTEIN 39-RELATED"/>
    <property type="match status" value="1"/>
</dbReference>
<sequence length="237" mass="24814">MRRTFFYPLRHLAAAAAIGFAAVTGGPAMAQTAPGASEAAAYTGLHAAAQKGDVAKIERLAATRADLNTRDGNGRTPIHVAAFAKQRDAIRALARAGADINLLDKDRYDGVTIASVADDEETLRVLLASGASAKLVTSRYDGTALIAAAHLGHDGVVKQLIAAGAPLDHVNNLHWTAAIESIVLSNGGPRHQESLRALIAAGANLQLSDRQGNTPLQLAKSRGYREMVQMLEQAGAR</sequence>
<feature type="chain" id="PRO_5046281565" evidence="4">
    <location>
        <begin position="31"/>
        <end position="237"/>
    </location>
</feature>
<dbReference type="Proteomes" id="UP001596270">
    <property type="component" value="Unassembled WGS sequence"/>
</dbReference>
<feature type="repeat" description="ANK" evidence="3">
    <location>
        <begin position="40"/>
        <end position="72"/>
    </location>
</feature>
<dbReference type="InterPro" id="IPR036770">
    <property type="entry name" value="Ankyrin_rpt-contain_sf"/>
</dbReference>
<protein>
    <submittedName>
        <fullName evidence="5">Ankyrin repeat domain-containing protein</fullName>
    </submittedName>
</protein>
<organism evidence="5 6">
    <name type="scientific">Polaromonas aquatica</name>
    <dbReference type="NCBI Taxonomy" id="332657"/>
    <lineage>
        <taxon>Bacteria</taxon>
        <taxon>Pseudomonadati</taxon>
        <taxon>Pseudomonadota</taxon>
        <taxon>Betaproteobacteria</taxon>
        <taxon>Burkholderiales</taxon>
        <taxon>Comamonadaceae</taxon>
        <taxon>Polaromonas</taxon>
    </lineage>
</organism>
<dbReference type="PROSITE" id="PS50088">
    <property type="entry name" value="ANK_REPEAT"/>
    <property type="match status" value="4"/>
</dbReference>
<dbReference type="PROSITE" id="PS50297">
    <property type="entry name" value="ANK_REP_REGION"/>
    <property type="match status" value="2"/>
</dbReference>
<evidence type="ECO:0000256" key="2">
    <source>
        <dbReference type="ARBA" id="ARBA00023043"/>
    </source>
</evidence>
<accession>A0ABW1TPY3</accession>
<dbReference type="Gene3D" id="1.25.40.20">
    <property type="entry name" value="Ankyrin repeat-containing domain"/>
    <property type="match status" value="1"/>
</dbReference>
<feature type="repeat" description="ANK" evidence="3">
    <location>
        <begin position="211"/>
        <end position="237"/>
    </location>
</feature>
<dbReference type="EMBL" id="JBHSRS010000001">
    <property type="protein sequence ID" value="MFC6279664.1"/>
    <property type="molecule type" value="Genomic_DNA"/>
</dbReference>
<feature type="signal peptide" evidence="4">
    <location>
        <begin position="1"/>
        <end position="30"/>
    </location>
</feature>
<evidence type="ECO:0000256" key="4">
    <source>
        <dbReference type="SAM" id="SignalP"/>
    </source>
</evidence>
<proteinExistence type="predicted"/>